<sequence>MSGTQEIRPAIIRLLRMSFPYETSEILSLKKDEEGKKYPPRPQPHILQMMKADIVKMSSSKCAAINTHPHEARSLRSP</sequence>
<dbReference type="AlphaFoldDB" id="A0A6V7LP98"/>
<dbReference type="EMBL" id="CADCXW020000343">
    <property type="protein sequence ID" value="CAD1576637.1"/>
    <property type="molecule type" value="Genomic_DNA"/>
</dbReference>
<accession>A0A6V7LP98</accession>
<evidence type="ECO:0000313" key="1">
    <source>
        <dbReference type="EMBL" id="CAD1576637.1"/>
    </source>
</evidence>
<organism evidence="1">
    <name type="scientific">Bracon brevicornis</name>
    <dbReference type="NCBI Taxonomy" id="1563983"/>
    <lineage>
        <taxon>Eukaryota</taxon>
        <taxon>Metazoa</taxon>
        <taxon>Ecdysozoa</taxon>
        <taxon>Arthropoda</taxon>
        <taxon>Hexapoda</taxon>
        <taxon>Insecta</taxon>
        <taxon>Pterygota</taxon>
        <taxon>Neoptera</taxon>
        <taxon>Endopterygota</taxon>
        <taxon>Hymenoptera</taxon>
        <taxon>Apocrita</taxon>
        <taxon>Ichneumonoidea</taxon>
        <taxon>Braconidae</taxon>
        <taxon>Braconinae</taxon>
        <taxon>Bracon</taxon>
    </lineage>
</organism>
<reference evidence="1" key="1">
    <citation type="submission" date="2020-07" db="EMBL/GenBank/DDBJ databases">
        <authorList>
            <person name="Ferguson B K."/>
        </authorList>
    </citation>
    <scope>NUCLEOTIDE SEQUENCE</scope>
    <source>
        <strain evidence="1">L06</strain>
    </source>
</reference>
<name>A0A6V7LP98_9HYME</name>
<gene>
    <name evidence="1" type="ORF">BBRV_LOCUS108772</name>
</gene>
<proteinExistence type="predicted"/>
<protein>
    <submittedName>
        <fullName evidence="1">Uncharacterized protein</fullName>
    </submittedName>
</protein>